<sequence length="208" mass="24242">MDGLLNDIYRDVVEEFPNGLESIGDDASPEAKKFYKLVEDWKQELYPGCKMFSKLSFLIRLYLLKCLHGITNNGFSDILELILELIPEAKLPKSFNEAKKIVKDLGLHYDKIDACRNDCMLYWKDNEVATSCHVCHAPRWKEKENQEETGTQSSKGANQIPAKVVWHFPLKLRLQRLYMCSETAELMRWHDEKKKKDGKLRHPALERV</sequence>
<accession>A0A0J8C2S2</accession>
<proteinExistence type="predicted"/>
<organism evidence="1 2">
    <name type="scientific">Beta vulgaris subsp. vulgaris</name>
    <name type="common">Beet</name>
    <dbReference type="NCBI Taxonomy" id="3555"/>
    <lineage>
        <taxon>Eukaryota</taxon>
        <taxon>Viridiplantae</taxon>
        <taxon>Streptophyta</taxon>
        <taxon>Embryophyta</taxon>
        <taxon>Tracheophyta</taxon>
        <taxon>Spermatophyta</taxon>
        <taxon>Magnoliopsida</taxon>
        <taxon>eudicotyledons</taxon>
        <taxon>Gunneridae</taxon>
        <taxon>Pentapetalae</taxon>
        <taxon>Caryophyllales</taxon>
        <taxon>Chenopodiaceae</taxon>
        <taxon>Betoideae</taxon>
        <taxon>Beta</taxon>
    </lineage>
</organism>
<dbReference type="PANTHER" id="PTHR10775:SF190">
    <property type="entry name" value="TNP2-LIKE TRANSPOSON PROTEIN"/>
    <property type="match status" value="1"/>
</dbReference>
<keyword evidence="2" id="KW-1185">Reference proteome</keyword>
<name>A0A0J8C2S2_BETVV</name>
<dbReference type="EMBL" id="KQ090125">
    <property type="protein sequence ID" value="KMT08055.1"/>
    <property type="molecule type" value="Genomic_DNA"/>
</dbReference>
<reference evidence="1 2" key="1">
    <citation type="journal article" date="2014" name="Nature">
        <title>The genome of the recently domesticated crop plant sugar beet (Beta vulgaris).</title>
        <authorList>
            <person name="Dohm J.C."/>
            <person name="Minoche A.E."/>
            <person name="Holtgrawe D."/>
            <person name="Capella-Gutierrez S."/>
            <person name="Zakrzewski F."/>
            <person name="Tafer H."/>
            <person name="Rupp O."/>
            <person name="Sorensen T.R."/>
            <person name="Stracke R."/>
            <person name="Reinhardt R."/>
            <person name="Goesmann A."/>
            <person name="Kraft T."/>
            <person name="Schulz B."/>
            <person name="Stadler P.F."/>
            <person name="Schmidt T."/>
            <person name="Gabaldon T."/>
            <person name="Lehrach H."/>
            <person name="Weisshaar B."/>
            <person name="Himmelbauer H."/>
        </authorList>
    </citation>
    <scope>NUCLEOTIDE SEQUENCE [LARGE SCALE GENOMIC DNA]</scope>
    <source>
        <tissue evidence="1">Taproot</tissue>
    </source>
</reference>
<protein>
    <submittedName>
        <fullName evidence="1">Uncharacterized protein</fullName>
    </submittedName>
</protein>
<evidence type="ECO:0000313" key="1">
    <source>
        <dbReference type="EMBL" id="KMT08055.1"/>
    </source>
</evidence>
<dbReference type="OrthoDB" id="1932595at2759"/>
<dbReference type="Gramene" id="KMT08055">
    <property type="protein sequence ID" value="KMT08055"/>
    <property type="gene ID" value="BVRB_6g144090"/>
</dbReference>
<dbReference type="PANTHER" id="PTHR10775">
    <property type="entry name" value="OS08G0208400 PROTEIN"/>
    <property type="match status" value="1"/>
</dbReference>
<dbReference type="eggNOG" id="ENOG502QWJJ">
    <property type="taxonomic scope" value="Eukaryota"/>
</dbReference>
<dbReference type="Proteomes" id="UP000035740">
    <property type="component" value="Chromosome 6"/>
</dbReference>
<evidence type="ECO:0000313" key="2">
    <source>
        <dbReference type="Proteomes" id="UP000035740"/>
    </source>
</evidence>
<dbReference type="AlphaFoldDB" id="A0A0J8C2S2"/>
<gene>
    <name evidence="1" type="ORF">BVRB_6g144090</name>
</gene>
<dbReference type="OMA" id="RDIHEDP"/>